<dbReference type="KEGG" id="pgin:FRZ67_17305"/>
<sequence>MAKQIRLHFITGTYDNLCFYKMDGKYYVRCKSTLSGKRVKCDPAFKNTMYYAALMGNASKVASEIYRQIPATKKVKGLYRSITGAAMQQLKAGESTEQVLKNLRSFYLKKPIEKKIVKIISTPDLLFAELLLAYLFTDCMVATGNYSSIDFVPDPP</sequence>
<gene>
    <name evidence="1" type="ORF">FRZ67_17305</name>
</gene>
<dbReference type="EMBL" id="CP042435">
    <property type="protein sequence ID" value="QEC68980.1"/>
    <property type="molecule type" value="Genomic_DNA"/>
</dbReference>
<dbReference type="OrthoDB" id="672632at2"/>
<evidence type="ECO:0000313" key="1">
    <source>
        <dbReference type="EMBL" id="QEC68980.1"/>
    </source>
</evidence>
<accession>A0A5B8VBU3</accession>
<dbReference type="RefSeq" id="WP_147191569.1">
    <property type="nucleotide sequence ID" value="NZ_CP042435.1"/>
</dbReference>
<protein>
    <submittedName>
        <fullName evidence="1">Uncharacterized protein</fullName>
    </submittedName>
</protein>
<reference evidence="1 2" key="1">
    <citation type="journal article" date="2016" name="Int. J. Syst. Evol. Microbiol.">
        <title>Panacibacter ginsenosidivorans gen. nov., sp. nov., with ginsenoside converting activity isolated from soil of a ginseng field.</title>
        <authorList>
            <person name="Siddiqi M.Z."/>
            <person name="Muhammad Shafi S."/>
            <person name="Choi K.D."/>
            <person name="Im W.T."/>
        </authorList>
    </citation>
    <scope>NUCLEOTIDE SEQUENCE [LARGE SCALE GENOMIC DNA]</scope>
    <source>
        <strain evidence="1 2">Gsoil1550</strain>
    </source>
</reference>
<keyword evidence="2" id="KW-1185">Reference proteome</keyword>
<evidence type="ECO:0000313" key="2">
    <source>
        <dbReference type="Proteomes" id="UP000321533"/>
    </source>
</evidence>
<name>A0A5B8VBU3_9BACT</name>
<organism evidence="1 2">
    <name type="scientific">Panacibacter ginsenosidivorans</name>
    <dbReference type="NCBI Taxonomy" id="1813871"/>
    <lineage>
        <taxon>Bacteria</taxon>
        <taxon>Pseudomonadati</taxon>
        <taxon>Bacteroidota</taxon>
        <taxon>Chitinophagia</taxon>
        <taxon>Chitinophagales</taxon>
        <taxon>Chitinophagaceae</taxon>
        <taxon>Panacibacter</taxon>
    </lineage>
</organism>
<dbReference type="AlphaFoldDB" id="A0A5B8VBU3"/>
<dbReference type="Proteomes" id="UP000321533">
    <property type="component" value="Chromosome"/>
</dbReference>
<proteinExistence type="predicted"/>